<dbReference type="GO" id="GO:0004364">
    <property type="term" value="F:glutathione transferase activity"/>
    <property type="evidence" value="ECO:0007669"/>
    <property type="project" value="TreeGrafter"/>
</dbReference>
<dbReference type="GO" id="GO:0016787">
    <property type="term" value="F:hydrolase activity"/>
    <property type="evidence" value="ECO:0007669"/>
    <property type="project" value="UniProtKB-KW"/>
</dbReference>
<dbReference type="GO" id="GO:0045174">
    <property type="term" value="F:glutathione dehydrogenase (ascorbate) activity"/>
    <property type="evidence" value="ECO:0007669"/>
    <property type="project" value="TreeGrafter"/>
</dbReference>
<dbReference type="InterPro" id="IPR050983">
    <property type="entry name" value="GST_Omega/HSP26"/>
</dbReference>
<dbReference type="SUPFAM" id="SSF47616">
    <property type="entry name" value="GST C-terminal domain-like"/>
    <property type="match status" value="1"/>
</dbReference>
<dbReference type="Gene3D" id="3.40.30.10">
    <property type="entry name" value="Glutaredoxin"/>
    <property type="match status" value="1"/>
</dbReference>
<evidence type="ECO:0000259" key="1">
    <source>
        <dbReference type="PROSITE" id="PS50404"/>
    </source>
</evidence>
<proteinExistence type="predicted"/>
<dbReference type="Gene3D" id="1.20.1050.10">
    <property type="match status" value="1"/>
</dbReference>
<dbReference type="PROSITE" id="PS50404">
    <property type="entry name" value="GST_NTER"/>
    <property type="match status" value="1"/>
</dbReference>
<dbReference type="PANTHER" id="PTHR43968">
    <property type="match status" value="1"/>
</dbReference>
<dbReference type="Pfam" id="PF13417">
    <property type="entry name" value="GST_N_3"/>
    <property type="match status" value="1"/>
</dbReference>
<organism evidence="2">
    <name type="scientific">hydrothermal vent metagenome</name>
    <dbReference type="NCBI Taxonomy" id="652676"/>
    <lineage>
        <taxon>unclassified sequences</taxon>
        <taxon>metagenomes</taxon>
        <taxon>ecological metagenomes</taxon>
    </lineage>
</organism>
<dbReference type="GO" id="GO:0006749">
    <property type="term" value="P:glutathione metabolic process"/>
    <property type="evidence" value="ECO:0007669"/>
    <property type="project" value="TreeGrafter"/>
</dbReference>
<gene>
    <name evidence="2" type="ORF">MNBD_ALPHA02-2576</name>
</gene>
<name>A0A3B0RI79_9ZZZZ</name>
<keyword evidence="2" id="KW-0378">Hydrolase</keyword>
<reference evidence="2" key="1">
    <citation type="submission" date="2018-06" db="EMBL/GenBank/DDBJ databases">
        <authorList>
            <person name="Zhirakovskaya E."/>
        </authorList>
    </citation>
    <scope>NUCLEOTIDE SEQUENCE</scope>
</reference>
<sequence>MKLYELVGKDKTQGFSPYVWRSRMAIAHKGLEVEMVPLIFTEIGELKDIDAKTVPILDDDGTLITDSWDIACYLEEKYPDRPSLFGGEAGKAYANFFNFTSFTHLVMPLFQTLAYDIFEGLDEKDRAYFRSSREARLGKSLEEAHAHQDQSLKILQKQLWPYNTLLKSQAFFHGHQPAYTDYIMYGLFQWAKGVSALPIISPDEPLYGWRAKMDELFGGLGKVIRTKKPA</sequence>
<accession>A0A3B0RI79</accession>
<dbReference type="SUPFAM" id="SSF52833">
    <property type="entry name" value="Thioredoxin-like"/>
    <property type="match status" value="1"/>
</dbReference>
<evidence type="ECO:0000313" key="2">
    <source>
        <dbReference type="EMBL" id="VAV91709.1"/>
    </source>
</evidence>
<dbReference type="InterPro" id="IPR036282">
    <property type="entry name" value="Glutathione-S-Trfase_C_sf"/>
</dbReference>
<dbReference type="InterPro" id="IPR004045">
    <property type="entry name" value="Glutathione_S-Trfase_N"/>
</dbReference>
<feature type="domain" description="GST N-terminal" evidence="1">
    <location>
        <begin position="6"/>
        <end position="82"/>
    </location>
</feature>
<dbReference type="Pfam" id="PF22041">
    <property type="entry name" value="GST_C_7"/>
    <property type="match status" value="1"/>
</dbReference>
<dbReference type="AlphaFoldDB" id="A0A3B0RI79"/>
<dbReference type="EMBL" id="UOED01000068">
    <property type="protein sequence ID" value="VAV91709.1"/>
    <property type="molecule type" value="Genomic_DNA"/>
</dbReference>
<protein>
    <submittedName>
        <fullName evidence="2">Lignin beta-ether hydrolase</fullName>
    </submittedName>
</protein>
<dbReference type="InterPro" id="IPR036249">
    <property type="entry name" value="Thioredoxin-like_sf"/>
</dbReference>
<dbReference type="PANTHER" id="PTHR43968:SF6">
    <property type="entry name" value="GLUTATHIONE S-TRANSFERASE OMEGA"/>
    <property type="match status" value="1"/>
</dbReference>
<dbReference type="GO" id="GO:0005737">
    <property type="term" value="C:cytoplasm"/>
    <property type="evidence" value="ECO:0007669"/>
    <property type="project" value="TreeGrafter"/>
</dbReference>
<dbReference type="InterPro" id="IPR054416">
    <property type="entry name" value="GST_UstS-like_C"/>
</dbReference>